<evidence type="ECO:0000259" key="6">
    <source>
        <dbReference type="PROSITE" id="PS00703"/>
    </source>
</evidence>
<dbReference type="Pfam" id="PF03711">
    <property type="entry name" value="OKR_DC_1_C"/>
    <property type="match status" value="1"/>
</dbReference>
<dbReference type="PROSITE" id="PS00703">
    <property type="entry name" value="OKR_DC_1"/>
    <property type="match status" value="1"/>
</dbReference>
<dbReference type="PIRSF" id="PIRSF009393">
    <property type="entry name" value="Orn_decarb"/>
    <property type="match status" value="1"/>
</dbReference>
<feature type="modified residue" description="N6-(pyridoxal phosphate)lysine" evidence="5">
    <location>
        <position position="394"/>
    </location>
</feature>
<dbReference type="InterPro" id="IPR011193">
    <property type="entry name" value="Orn/lys/arg_de-COase"/>
</dbReference>
<dbReference type="SUPFAM" id="SSF53383">
    <property type="entry name" value="PLP-dependent transferases"/>
    <property type="match status" value="1"/>
</dbReference>
<keyword evidence="4 8" id="KW-0456">Lyase</keyword>
<dbReference type="Gene3D" id="3.90.1150.10">
    <property type="entry name" value="Aspartate Aminotransferase, domain 1"/>
    <property type="match status" value="1"/>
</dbReference>
<reference evidence="10 11" key="2">
    <citation type="journal article" date="2019" name="Nat. Med.">
        <title>A library of human gut bacterial isolates paired with longitudinal multiomics data enables mechanistic microbiome research.</title>
        <authorList>
            <person name="Poyet M."/>
            <person name="Groussin M."/>
            <person name="Gibbons S.M."/>
            <person name="Avila-Pacheco J."/>
            <person name="Jiang X."/>
            <person name="Kearney S.M."/>
            <person name="Perrotta A.R."/>
            <person name="Berdy B."/>
            <person name="Zhao S."/>
            <person name="Lieberman T.D."/>
            <person name="Swanson P.K."/>
            <person name="Smith M."/>
            <person name="Roesemann S."/>
            <person name="Alexander J.E."/>
            <person name="Rich S.A."/>
            <person name="Livny J."/>
            <person name="Vlamakis H."/>
            <person name="Clish C."/>
            <person name="Bullock K."/>
            <person name="Deik A."/>
            <person name="Scott J."/>
            <person name="Pierce K.A."/>
            <person name="Xavier R.J."/>
            <person name="Alm E.J."/>
        </authorList>
    </citation>
    <scope>NUCLEOTIDE SEQUENCE [LARGE SCALE GENOMIC DNA]</scope>
    <source>
        <strain evidence="8 11">BIOML-A13</strain>
        <strain evidence="9 10">BIOML-A3</strain>
    </source>
</reference>
<dbReference type="Gene3D" id="3.40.640.10">
    <property type="entry name" value="Type I PLP-dependent aspartate aminotransferase-like (Major domain)"/>
    <property type="match status" value="1"/>
</dbReference>
<dbReference type="EMBL" id="WNBM01000002">
    <property type="protein sequence ID" value="MTT75512.1"/>
    <property type="molecule type" value="Genomic_DNA"/>
</dbReference>
<dbReference type="RefSeq" id="WP_021718052.1">
    <property type="nucleotide sequence ID" value="NZ_AP019004.1"/>
</dbReference>
<dbReference type="InterPro" id="IPR015422">
    <property type="entry name" value="PyrdxlP-dep_Trfase_small"/>
</dbReference>
<dbReference type="SUPFAM" id="SSF55904">
    <property type="entry name" value="Ornithine decarboxylase C-terminal domain"/>
    <property type="match status" value="1"/>
</dbReference>
<dbReference type="EMBL" id="CBDS010000073">
    <property type="protein sequence ID" value="CDB46095.1"/>
    <property type="molecule type" value="Genomic_DNA"/>
</dbReference>
<dbReference type="InterPro" id="IPR036633">
    <property type="entry name" value="Prn/Lys/Arg_de-COase_C_sf"/>
</dbReference>
<dbReference type="InterPro" id="IPR015421">
    <property type="entry name" value="PyrdxlP-dep_Trfase_major"/>
</dbReference>
<dbReference type="PANTHER" id="PTHR45229">
    <property type="entry name" value="CONSTITUTIVE ORNITHINE DECARBOXYLASE"/>
    <property type="match status" value="1"/>
</dbReference>
<feature type="domain" description="Orn/Lys/Arg decarboxylases family 1 pyridoxal-P attachment site" evidence="6">
    <location>
        <begin position="389"/>
        <end position="403"/>
    </location>
</feature>
<dbReference type="Gene3D" id="3.40.50.2300">
    <property type="match status" value="1"/>
</dbReference>
<evidence type="ECO:0000256" key="1">
    <source>
        <dbReference type="ARBA" id="ARBA00010671"/>
    </source>
</evidence>
<accession>R6I9X3</accession>
<evidence type="ECO:0000313" key="10">
    <source>
        <dbReference type="Proteomes" id="UP000443070"/>
    </source>
</evidence>
<keyword evidence="2" id="KW-0210">Decarboxylase</keyword>
<evidence type="ECO:0000313" key="8">
    <source>
        <dbReference type="EMBL" id="MTT75512.1"/>
    </source>
</evidence>
<dbReference type="Proteomes" id="UP000443070">
    <property type="component" value="Unassembled WGS sequence"/>
</dbReference>
<gene>
    <name evidence="7" type="ORF">BN533_01152</name>
    <name evidence="8" type="ORF">GMD11_04385</name>
    <name evidence="9" type="ORF">GMD18_04030</name>
</gene>
<dbReference type="PANTHER" id="PTHR45229:SF3">
    <property type="entry name" value="BIODEGRADATIVE ARGININE DECARBOXYLASE"/>
    <property type="match status" value="1"/>
</dbReference>
<sequence>MIISKTKGKRILLVHDLCDHNTLDESALDKLSNVLGEHEIEVLTATTAFDAEMMIVADPMIQAILLDWDLAEDNTHQAAKDVLNKLRSRAENVPVFLFADRADVADIPLEVLKETSDFIWLYEDTANFIAGRIEAAIDTYLKNLLPPMFKALAKFSQVHEYSWHTPGHTGGTAFMKAPAGRAYFDFFGENLFRSDLSISVGELGSLLDHSGPIGASEKYAAKVFGAHRTYHVTNGSSTSNRVIFMACVTHNQVALCDRNCHKSIEQAMTMSGAIPNYMMPLRNFYGIIGPIPPQALQAEAIKKTISENSLITKDIDSTPVHAIVTNSTYDGLCYNARRVEELLGQSVDRMHFDEAWYGYARFNPIYKDRFAMYGNPADHKPTDMTVFATQSTHKLLAALSQASFIHIREGKKNVDHSRFNESFMMQASTSPNYPIIASNDITAAMMDGKGGKALTDESIHEAVAFRQLMAKLNADFADQGEWFFNCWQPDFVKDAEGKKIAFRLANPEYLATEPECWVLHPNEAWHGFGDIEDGYCMLDPIKVSITTPGIGPDGLGKMGVPASILSAYLTANGIIPEKTTDFTVLMLFSIGITKGKWGTLIDTLIKFKEDYDNNTALEEVLPDVVKAAPQRYAGMGLRDLCEEMFAAMKELKTTEFMSEGFAVLPHPDMSPAAAYEQLVLDNVEKVDLDGVAERTLATGIVPYPPGIPLIMPGENAGPADGPALGYLKALEGFDRQFPAFEHDSHGVEVENGKYYVTVLKK</sequence>
<evidence type="ECO:0000256" key="5">
    <source>
        <dbReference type="PIRSR" id="PIRSR009393-1"/>
    </source>
</evidence>
<organism evidence="7">
    <name type="scientific">Phascolarctobacterium faecium</name>
    <dbReference type="NCBI Taxonomy" id="33025"/>
    <lineage>
        <taxon>Bacteria</taxon>
        <taxon>Bacillati</taxon>
        <taxon>Bacillota</taxon>
        <taxon>Negativicutes</taxon>
        <taxon>Acidaminococcales</taxon>
        <taxon>Acidaminococcaceae</taxon>
        <taxon>Phascolarctobacterium</taxon>
    </lineage>
</organism>
<dbReference type="GO" id="GO:0008792">
    <property type="term" value="F:arginine decarboxylase activity"/>
    <property type="evidence" value="ECO:0007669"/>
    <property type="project" value="UniProtKB-EC"/>
</dbReference>
<dbReference type="InterPro" id="IPR005308">
    <property type="entry name" value="OKR_de-COase_N"/>
</dbReference>
<protein>
    <submittedName>
        <fullName evidence="8">Arginine decarboxylase</fullName>
        <ecNumber evidence="8">4.1.1.19</ecNumber>
    </submittedName>
    <submittedName>
        <fullName evidence="7">Lysine decarboxylase</fullName>
    </submittedName>
</protein>
<evidence type="ECO:0000313" key="7">
    <source>
        <dbReference type="EMBL" id="CDB46095.1"/>
    </source>
</evidence>
<comment type="caution">
    <text evidence="7">The sequence shown here is derived from an EMBL/GenBank/DDBJ whole genome shotgun (WGS) entry which is preliminary data.</text>
</comment>
<dbReference type="GO" id="GO:0005829">
    <property type="term" value="C:cytosol"/>
    <property type="evidence" value="ECO:0007669"/>
    <property type="project" value="TreeGrafter"/>
</dbReference>
<dbReference type="InterPro" id="IPR000310">
    <property type="entry name" value="Orn/Lys/Arg_deCO2ase_major_dom"/>
</dbReference>
<dbReference type="AlphaFoldDB" id="A0A3G9GY41"/>
<dbReference type="FunFam" id="3.40.640.10:FF:000008">
    <property type="entry name" value="Lysine decarboxylase, inducible"/>
    <property type="match status" value="1"/>
</dbReference>
<dbReference type="Pfam" id="PF01276">
    <property type="entry name" value="OKR_DC_1"/>
    <property type="match status" value="1"/>
</dbReference>
<dbReference type="InterPro" id="IPR015424">
    <property type="entry name" value="PyrdxlP-dep_Trfase"/>
</dbReference>
<evidence type="ECO:0000256" key="2">
    <source>
        <dbReference type="ARBA" id="ARBA00022793"/>
    </source>
</evidence>
<dbReference type="EC" id="4.1.1.19" evidence="8"/>
<dbReference type="OrthoDB" id="9815233at2"/>
<name>A0A3G9GY41_9FIRM</name>
<evidence type="ECO:0000313" key="11">
    <source>
        <dbReference type="Proteomes" id="UP000484547"/>
    </source>
</evidence>
<comment type="similarity">
    <text evidence="1">Belongs to the Orn/Lys/Arg decarboxylase class-I family.</text>
</comment>
<dbReference type="GeneID" id="49405717"/>
<dbReference type="GO" id="GO:0006527">
    <property type="term" value="P:L-arginine catabolic process"/>
    <property type="evidence" value="ECO:0007669"/>
    <property type="project" value="TreeGrafter"/>
</dbReference>
<dbReference type="Pfam" id="PF03709">
    <property type="entry name" value="OKR_DC_1_N"/>
    <property type="match status" value="1"/>
</dbReference>
<evidence type="ECO:0000256" key="3">
    <source>
        <dbReference type="ARBA" id="ARBA00022898"/>
    </source>
</evidence>
<dbReference type="InterPro" id="IPR008286">
    <property type="entry name" value="Prn/Lys/Arg_de-COase_C"/>
</dbReference>
<keyword evidence="3 5" id="KW-0663">Pyridoxal phosphate</keyword>
<accession>A0A3G9GY41</accession>
<evidence type="ECO:0000256" key="4">
    <source>
        <dbReference type="ARBA" id="ARBA00023239"/>
    </source>
</evidence>
<dbReference type="EMBL" id="WNBW01000002">
    <property type="protein sequence ID" value="MTU03574.1"/>
    <property type="molecule type" value="Genomic_DNA"/>
</dbReference>
<dbReference type="Proteomes" id="UP000484547">
    <property type="component" value="Unassembled WGS sequence"/>
</dbReference>
<proteinExistence type="inferred from homology"/>
<dbReference type="GO" id="GO:0030170">
    <property type="term" value="F:pyridoxal phosphate binding"/>
    <property type="evidence" value="ECO:0007669"/>
    <property type="project" value="TreeGrafter"/>
</dbReference>
<dbReference type="Gene3D" id="3.90.100.10">
    <property type="entry name" value="Orn/Lys/Arg decarboxylase, C-terminal domain"/>
    <property type="match status" value="1"/>
</dbReference>
<evidence type="ECO:0000313" key="9">
    <source>
        <dbReference type="EMBL" id="MTU03574.1"/>
    </source>
</evidence>
<keyword evidence="10" id="KW-1185">Reference proteome</keyword>
<reference evidence="7" key="1">
    <citation type="submission" date="2012-11" db="EMBL/GenBank/DDBJ databases">
        <title>Dependencies among metagenomic species, viruses, plasmids and units of genetic variation.</title>
        <authorList>
            <person name="Nielsen H.B."/>
            <person name="Almeida M."/>
            <person name="Juncker A.S."/>
            <person name="Rasmussen S."/>
            <person name="Li J."/>
            <person name="Sunagawa S."/>
            <person name="Plichta D."/>
            <person name="Gautier L."/>
            <person name="Le Chatelier E."/>
            <person name="Peletier E."/>
            <person name="Bonde I."/>
            <person name="Nielsen T."/>
            <person name="Manichanh C."/>
            <person name="Arumugam M."/>
            <person name="Batto J."/>
            <person name="Santos M.B.Q.D."/>
            <person name="Blom N."/>
            <person name="Borruel N."/>
            <person name="Burgdorf K.S."/>
            <person name="Boumezbeur F."/>
            <person name="Casellas F."/>
            <person name="Dore J."/>
            <person name="Guarner F."/>
            <person name="Hansen T."/>
            <person name="Hildebrand F."/>
            <person name="Kaas R.S."/>
            <person name="Kennedy S."/>
            <person name="Kristiansen K."/>
            <person name="Kultima J.R."/>
            <person name="Leonard P."/>
            <person name="Levenez F."/>
            <person name="Lund O."/>
            <person name="Moumen B."/>
            <person name="Le Paslier D."/>
            <person name="Pons N."/>
            <person name="Pedersen O."/>
            <person name="Prifti E."/>
            <person name="Qin J."/>
            <person name="Raes J."/>
            <person name="Tap J."/>
            <person name="Tims S."/>
            <person name="Ussery D.W."/>
            <person name="Yamada T."/>
            <person name="MetaHit consortium"/>
            <person name="Renault P."/>
            <person name="Sicheritz-Ponten T."/>
            <person name="Bork P."/>
            <person name="Wang J."/>
            <person name="Brunak S."/>
            <person name="Ehrlich S.D."/>
        </authorList>
    </citation>
    <scope>NUCLEOTIDE SEQUENCE [LARGE SCALE GENOMIC DNA]</scope>
</reference>